<dbReference type="Pfam" id="PF01850">
    <property type="entry name" value="PIN"/>
    <property type="match status" value="1"/>
</dbReference>
<protein>
    <recommendedName>
        <fullName evidence="1">PIN domain-containing protein</fullName>
    </recommendedName>
</protein>
<dbReference type="eggNOG" id="COG1848">
    <property type="taxonomic scope" value="Bacteria"/>
</dbReference>
<dbReference type="PANTHER" id="PTHR35901:SF1">
    <property type="entry name" value="EXONUCLEASE VAPC9"/>
    <property type="match status" value="1"/>
</dbReference>
<dbReference type="Proteomes" id="UP000007437">
    <property type="component" value="Chromosome"/>
</dbReference>
<dbReference type="CDD" id="cd09874">
    <property type="entry name" value="PIN_MT3492-like"/>
    <property type="match status" value="1"/>
</dbReference>
<dbReference type="KEGG" id="brh:RBRH_01979"/>
<dbReference type="AlphaFoldDB" id="E5AL04"/>
<evidence type="ECO:0000313" key="3">
    <source>
        <dbReference type="Proteomes" id="UP000007437"/>
    </source>
</evidence>
<dbReference type="InterPro" id="IPR051619">
    <property type="entry name" value="TypeII_TA_RNase_PINc/VapC"/>
</dbReference>
<reference evidence="2 3" key="1">
    <citation type="journal article" date="2011" name="J. Bacteriol.">
        <title>Complete genome sequence of Burkholderia rhizoxinica, an endosymbiont of Rhizopus microsporus.</title>
        <authorList>
            <person name="Lackner G."/>
            <person name="Moebius N."/>
            <person name="Partida-Martinez L."/>
            <person name="Hertweck C."/>
        </authorList>
    </citation>
    <scope>NUCLEOTIDE SEQUENCE [LARGE SCALE GENOMIC DNA]</scope>
    <source>
        <strain evidence="3">DSM 19002 / CIP 109453 / HKI 454</strain>
    </source>
</reference>
<dbReference type="RefSeq" id="WP_013436190.1">
    <property type="nucleotide sequence ID" value="NC_014722.1"/>
</dbReference>
<feature type="domain" description="PIN" evidence="1">
    <location>
        <begin position="3"/>
        <end position="132"/>
    </location>
</feature>
<dbReference type="PANTHER" id="PTHR35901">
    <property type="entry name" value="RIBONUCLEASE VAPC3"/>
    <property type="match status" value="1"/>
</dbReference>
<dbReference type="EMBL" id="FR687359">
    <property type="protein sequence ID" value="CBW75961.1"/>
    <property type="molecule type" value="Genomic_DNA"/>
</dbReference>
<proteinExistence type="predicted"/>
<accession>E5AL04</accession>
<dbReference type="InterPro" id="IPR002716">
    <property type="entry name" value="PIN_dom"/>
</dbReference>
<sequence length="141" mass="15114">MMMYVDTSVLVALCVNEPKSAAVARWYAGCNEELASAAWCVTEFASALGIKQRTAQITGEQSATAWQAFERLCASDLQLLLVDPPTFHRAAVLTLDAATGLRAGDALHLAAALDAKAKGMATLDDVLARNAKRMKIKPVMF</sequence>
<dbReference type="SUPFAM" id="SSF88723">
    <property type="entry name" value="PIN domain-like"/>
    <property type="match status" value="1"/>
</dbReference>
<dbReference type="InterPro" id="IPR029060">
    <property type="entry name" value="PIN-like_dom_sf"/>
</dbReference>
<evidence type="ECO:0000259" key="1">
    <source>
        <dbReference type="Pfam" id="PF01850"/>
    </source>
</evidence>
<dbReference type="HOGENOM" id="CLU_119496_4_1_4"/>
<dbReference type="STRING" id="882378.RBRH_01979"/>
<organism evidence="2 3">
    <name type="scientific">Mycetohabitans rhizoxinica (strain DSM 19002 / CIP 109453 / HKI 454)</name>
    <name type="common">Paraburkholderia rhizoxinica</name>
    <dbReference type="NCBI Taxonomy" id="882378"/>
    <lineage>
        <taxon>Bacteria</taxon>
        <taxon>Pseudomonadati</taxon>
        <taxon>Pseudomonadota</taxon>
        <taxon>Betaproteobacteria</taxon>
        <taxon>Burkholderiales</taxon>
        <taxon>Burkholderiaceae</taxon>
        <taxon>Mycetohabitans</taxon>
    </lineage>
</organism>
<name>E5AL04_MYCRK</name>
<dbReference type="Gene3D" id="3.40.50.1010">
    <property type="entry name" value="5'-nuclease"/>
    <property type="match status" value="1"/>
</dbReference>
<gene>
    <name evidence="2" type="ordered locus">RBRH_01979</name>
</gene>
<evidence type="ECO:0000313" key="2">
    <source>
        <dbReference type="EMBL" id="CBW75961.1"/>
    </source>
</evidence>